<evidence type="ECO:0000313" key="3">
    <source>
        <dbReference type="EMBL" id="SKC47346.1"/>
    </source>
</evidence>
<accession>A0A1T5J7P9</accession>
<feature type="compositionally biased region" description="Basic residues" evidence="1">
    <location>
        <begin position="1"/>
        <end position="15"/>
    </location>
</feature>
<organism evidence="3 4">
    <name type="scientific">Ohtaekwangia koreensis</name>
    <dbReference type="NCBI Taxonomy" id="688867"/>
    <lineage>
        <taxon>Bacteria</taxon>
        <taxon>Pseudomonadati</taxon>
        <taxon>Bacteroidota</taxon>
        <taxon>Cytophagia</taxon>
        <taxon>Cytophagales</taxon>
        <taxon>Fulvivirgaceae</taxon>
        <taxon>Ohtaekwangia</taxon>
    </lineage>
</organism>
<keyword evidence="2" id="KW-1133">Transmembrane helix</keyword>
<evidence type="ECO:0000256" key="1">
    <source>
        <dbReference type="SAM" id="MobiDB-lite"/>
    </source>
</evidence>
<feature type="region of interest" description="Disordered" evidence="1">
    <location>
        <begin position="1"/>
        <end position="21"/>
    </location>
</feature>
<dbReference type="STRING" id="688867.SAMN05660236_0838"/>
<dbReference type="AlphaFoldDB" id="A0A1T5J7P9"/>
<dbReference type="RefSeq" id="WP_079685429.1">
    <property type="nucleotide sequence ID" value="NZ_FUZU01000001.1"/>
</dbReference>
<name>A0A1T5J7P9_9BACT</name>
<reference evidence="3 4" key="1">
    <citation type="submission" date="2017-02" db="EMBL/GenBank/DDBJ databases">
        <authorList>
            <person name="Peterson S.W."/>
        </authorList>
    </citation>
    <scope>NUCLEOTIDE SEQUENCE [LARGE SCALE GENOMIC DNA]</scope>
    <source>
        <strain evidence="3 4">DSM 25262</strain>
    </source>
</reference>
<gene>
    <name evidence="3" type="ORF">SAMN05660236_0838</name>
</gene>
<dbReference type="Proteomes" id="UP000190961">
    <property type="component" value="Unassembled WGS sequence"/>
</dbReference>
<sequence length="194" mass="20906">MRRKKQKRKSRRSRKQGGLQGITQSVSGSKLWGTTKEGVFQIVAAFGGVILGAAVGKHSLLLGIPVTVAGRYINNDYIAAAGLGMTVSNGFQNATKPLSGADGVDGFDMKQIAQDAKDRVGKFFDNFKEKLYIPATDASSGEATNGLGEGDNVRYFVNPMNAKELDLSELDRIEQQVIAMNKGTSGLDDIDREF</sequence>
<feature type="transmembrane region" description="Helical" evidence="2">
    <location>
        <begin position="38"/>
        <end position="56"/>
    </location>
</feature>
<keyword evidence="2" id="KW-0812">Transmembrane</keyword>
<dbReference type="EMBL" id="FUZU01000001">
    <property type="protein sequence ID" value="SKC47346.1"/>
    <property type="molecule type" value="Genomic_DNA"/>
</dbReference>
<protein>
    <submittedName>
        <fullName evidence="3">Uncharacterized protein</fullName>
    </submittedName>
</protein>
<keyword evidence="2" id="KW-0472">Membrane</keyword>
<proteinExistence type="predicted"/>
<keyword evidence="4" id="KW-1185">Reference proteome</keyword>
<evidence type="ECO:0000256" key="2">
    <source>
        <dbReference type="SAM" id="Phobius"/>
    </source>
</evidence>
<evidence type="ECO:0000313" key="4">
    <source>
        <dbReference type="Proteomes" id="UP000190961"/>
    </source>
</evidence>